<dbReference type="InterPro" id="IPR018038">
    <property type="entry name" value="Ribosomal_uL30_CS"/>
</dbReference>
<dbReference type="GO" id="GO:0003723">
    <property type="term" value="F:RNA binding"/>
    <property type="evidence" value="ECO:0007669"/>
    <property type="project" value="TreeGrafter"/>
</dbReference>
<evidence type="ECO:0000259" key="4">
    <source>
        <dbReference type="Pfam" id="PF00327"/>
    </source>
</evidence>
<dbReference type="PROSITE" id="PS00634">
    <property type="entry name" value="RIBOSOMAL_L30"/>
    <property type="match status" value="1"/>
</dbReference>
<gene>
    <name evidence="5" type="ORF">GSCOC_T00008656001</name>
</gene>
<dbReference type="InParanoid" id="A0A068VBS5"/>
<keyword evidence="2" id="KW-0689">Ribosomal protein</keyword>
<dbReference type="GO" id="GO:0022625">
    <property type="term" value="C:cytosolic large ribosomal subunit"/>
    <property type="evidence" value="ECO:0007669"/>
    <property type="project" value="TreeGrafter"/>
</dbReference>
<dbReference type="Pfam" id="PF00327">
    <property type="entry name" value="Ribosomal_L30"/>
    <property type="match status" value="1"/>
</dbReference>
<feature type="domain" description="Large ribosomal subunit protein uL30-like ferredoxin-like fold" evidence="4">
    <location>
        <begin position="1"/>
        <end position="40"/>
    </location>
</feature>
<sequence>MHPRTKKILQLLHLRQIFNGVFLKVNKAMLNMLQGIEPYVAYGYPT</sequence>
<protein>
    <recommendedName>
        <fullName evidence="4">Large ribosomal subunit protein uL30-like ferredoxin-like fold domain-containing protein</fullName>
    </recommendedName>
</protein>
<dbReference type="Gene3D" id="3.30.1390.20">
    <property type="entry name" value="Ribosomal protein L30, ferredoxin-like fold domain"/>
    <property type="match status" value="1"/>
</dbReference>
<evidence type="ECO:0000256" key="2">
    <source>
        <dbReference type="ARBA" id="ARBA00022980"/>
    </source>
</evidence>
<dbReference type="PANTHER" id="PTHR11524:SF16">
    <property type="entry name" value="LARGE RIBOSOMAL SUBUNIT PROTEIN UL30"/>
    <property type="match status" value="1"/>
</dbReference>
<dbReference type="InterPro" id="IPR039699">
    <property type="entry name" value="Ribosomal_uL30"/>
</dbReference>
<evidence type="ECO:0000313" key="5">
    <source>
        <dbReference type="EMBL" id="CDP18042.1"/>
    </source>
</evidence>
<keyword evidence="3" id="KW-0687">Ribonucleoprotein</keyword>
<dbReference type="GO" id="GO:0003735">
    <property type="term" value="F:structural constituent of ribosome"/>
    <property type="evidence" value="ECO:0007669"/>
    <property type="project" value="TreeGrafter"/>
</dbReference>
<dbReference type="SUPFAM" id="SSF55129">
    <property type="entry name" value="Ribosomal protein L30p/L7e"/>
    <property type="match status" value="1"/>
</dbReference>
<dbReference type="PANTHER" id="PTHR11524">
    <property type="entry name" value="60S RIBOSOMAL PROTEIN L7"/>
    <property type="match status" value="1"/>
</dbReference>
<dbReference type="EMBL" id="HG739282">
    <property type="protein sequence ID" value="CDP18042.1"/>
    <property type="molecule type" value="Genomic_DNA"/>
</dbReference>
<comment type="similarity">
    <text evidence="1">Belongs to the universal ribosomal protein uL30 family.</text>
</comment>
<name>A0A068VBS5_COFCA</name>
<evidence type="ECO:0000256" key="3">
    <source>
        <dbReference type="ARBA" id="ARBA00023274"/>
    </source>
</evidence>
<dbReference type="GO" id="GO:0000463">
    <property type="term" value="P:maturation of LSU-rRNA from tricistronic rRNA transcript (SSU-rRNA, 5.8S rRNA, LSU-rRNA)"/>
    <property type="evidence" value="ECO:0007669"/>
    <property type="project" value="TreeGrafter"/>
</dbReference>
<reference evidence="6" key="1">
    <citation type="journal article" date="2014" name="Science">
        <title>The coffee genome provides insight into the convergent evolution of caffeine biosynthesis.</title>
        <authorList>
            <person name="Denoeud F."/>
            <person name="Carretero-Paulet L."/>
            <person name="Dereeper A."/>
            <person name="Droc G."/>
            <person name="Guyot R."/>
            <person name="Pietrella M."/>
            <person name="Zheng C."/>
            <person name="Alberti A."/>
            <person name="Anthony F."/>
            <person name="Aprea G."/>
            <person name="Aury J.M."/>
            <person name="Bento P."/>
            <person name="Bernard M."/>
            <person name="Bocs S."/>
            <person name="Campa C."/>
            <person name="Cenci A."/>
            <person name="Combes M.C."/>
            <person name="Crouzillat D."/>
            <person name="Da Silva C."/>
            <person name="Daddiego L."/>
            <person name="De Bellis F."/>
            <person name="Dussert S."/>
            <person name="Garsmeur O."/>
            <person name="Gayraud T."/>
            <person name="Guignon V."/>
            <person name="Jahn K."/>
            <person name="Jamilloux V."/>
            <person name="Joet T."/>
            <person name="Labadie K."/>
            <person name="Lan T."/>
            <person name="Leclercq J."/>
            <person name="Lepelley M."/>
            <person name="Leroy T."/>
            <person name="Li L.T."/>
            <person name="Librado P."/>
            <person name="Lopez L."/>
            <person name="Munoz A."/>
            <person name="Noel B."/>
            <person name="Pallavicini A."/>
            <person name="Perrotta G."/>
            <person name="Poncet V."/>
            <person name="Pot D."/>
            <person name="Priyono X."/>
            <person name="Rigoreau M."/>
            <person name="Rouard M."/>
            <person name="Rozas J."/>
            <person name="Tranchant-Dubreuil C."/>
            <person name="VanBuren R."/>
            <person name="Zhang Q."/>
            <person name="Andrade A.C."/>
            <person name="Argout X."/>
            <person name="Bertrand B."/>
            <person name="de Kochko A."/>
            <person name="Graziosi G."/>
            <person name="Henry R.J."/>
            <person name="Jayarama X."/>
            <person name="Ming R."/>
            <person name="Nagai C."/>
            <person name="Rounsley S."/>
            <person name="Sankoff D."/>
            <person name="Giuliano G."/>
            <person name="Albert V.A."/>
            <person name="Wincker P."/>
            <person name="Lashermes P."/>
        </authorList>
    </citation>
    <scope>NUCLEOTIDE SEQUENCE [LARGE SCALE GENOMIC DNA]</scope>
    <source>
        <strain evidence="6">cv. DH200-94</strain>
    </source>
</reference>
<proteinExistence type="inferred from homology"/>
<dbReference type="Gramene" id="CDP18042">
    <property type="protein sequence ID" value="CDP18042"/>
    <property type="gene ID" value="GSCOC_T00008656001"/>
</dbReference>
<dbReference type="AlphaFoldDB" id="A0A068VBS5"/>
<keyword evidence="6" id="KW-1185">Reference proteome</keyword>
<dbReference type="Proteomes" id="UP000295252">
    <property type="component" value="Chromosome IV"/>
</dbReference>
<dbReference type="PhylomeDB" id="A0A068VBS5"/>
<evidence type="ECO:0000313" key="6">
    <source>
        <dbReference type="Proteomes" id="UP000295252"/>
    </source>
</evidence>
<dbReference type="InterPro" id="IPR036919">
    <property type="entry name" value="Ribo_uL30_ferredoxin-like_sf"/>
</dbReference>
<accession>A0A068VBS5</accession>
<dbReference type="FunFam" id="3.30.1390.20:FF:000004">
    <property type="entry name" value="60S ribosomal protein L7"/>
    <property type="match status" value="1"/>
</dbReference>
<dbReference type="STRING" id="49390.A0A068VBS5"/>
<organism evidence="5 6">
    <name type="scientific">Coffea canephora</name>
    <name type="common">Robusta coffee</name>
    <dbReference type="NCBI Taxonomy" id="49390"/>
    <lineage>
        <taxon>Eukaryota</taxon>
        <taxon>Viridiplantae</taxon>
        <taxon>Streptophyta</taxon>
        <taxon>Embryophyta</taxon>
        <taxon>Tracheophyta</taxon>
        <taxon>Spermatophyta</taxon>
        <taxon>Magnoliopsida</taxon>
        <taxon>eudicotyledons</taxon>
        <taxon>Gunneridae</taxon>
        <taxon>Pentapetalae</taxon>
        <taxon>asterids</taxon>
        <taxon>lamiids</taxon>
        <taxon>Gentianales</taxon>
        <taxon>Rubiaceae</taxon>
        <taxon>Ixoroideae</taxon>
        <taxon>Gardenieae complex</taxon>
        <taxon>Bertiereae - Coffeeae clade</taxon>
        <taxon>Coffeeae</taxon>
        <taxon>Coffea</taxon>
    </lineage>
</organism>
<dbReference type="InterPro" id="IPR016082">
    <property type="entry name" value="Ribosomal_uL30_ferredoxin-like"/>
</dbReference>
<evidence type="ECO:0000256" key="1">
    <source>
        <dbReference type="ARBA" id="ARBA00007594"/>
    </source>
</evidence>